<keyword evidence="19" id="KW-0732">Signal</keyword>
<evidence type="ECO:0000256" key="10">
    <source>
        <dbReference type="ARBA" id="ARBA00022840"/>
    </source>
</evidence>
<dbReference type="InterPro" id="IPR036179">
    <property type="entry name" value="Ig-like_dom_sf"/>
</dbReference>
<dbReference type="SUPFAM" id="SSF56112">
    <property type="entry name" value="Protein kinase-like (PK-like)"/>
    <property type="match status" value="1"/>
</dbReference>
<evidence type="ECO:0000256" key="2">
    <source>
        <dbReference type="ARBA" id="ARBA00006692"/>
    </source>
</evidence>
<dbReference type="InterPro" id="IPR011009">
    <property type="entry name" value="Kinase-like_dom_sf"/>
</dbReference>
<keyword evidence="11" id="KW-1133">Transmembrane helix</keyword>
<evidence type="ECO:0000256" key="16">
    <source>
        <dbReference type="ARBA" id="ARBA00023180"/>
    </source>
</evidence>
<evidence type="ECO:0000256" key="17">
    <source>
        <dbReference type="ARBA" id="ARBA00023319"/>
    </source>
</evidence>
<organism evidence="23 24">
    <name type="scientific">Neodiprion lecontei</name>
    <name type="common">Redheaded pine sawfly</name>
    <dbReference type="NCBI Taxonomy" id="441921"/>
    <lineage>
        <taxon>Eukaryota</taxon>
        <taxon>Metazoa</taxon>
        <taxon>Ecdysozoa</taxon>
        <taxon>Arthropoda</taxon>
        <taxon>Hexapoda</taxon>
        <taxon>Insecta</taxon>
        <taxon>Pterygota</taxon>
        <taxon>Neoptera</taxon>
        <taxon>Endopterygota</taxon>
        <taxon>Hymenoptera</taxon>
        <taxon>Tenthredinoidea</taxon>
        <taxon>Diprionidae</taxon>
        <taxon>Diprioninae</taxon>
        <taxon>Neodiprion</taxon>
    </lineage>
</organism>
<proteinExistence type="inferred from homology"/>
<feature type="region of interest" description="Disordered" evidence="18">
    <location>
        <begin position="951"/>
        <end position="984"/>
    </location>
</feature>
<feature type="domain" description="Protein kinase" evidence="20">
    <location>
        <begin position="835"/>
        <end position="1192"/>
    </location>
</feature>
<evidence type="ECO:0000313" key="24">
    <source>
        <dbReference type="RefSeq" id="XP_046596441.1"/>
    </source>
</evidence>
<dbReference type="InterPro" id="IPR008266">
    <property type="entry name" value="Tyr_kinase_AS"/>
</dbReference>
<comment type="similarity">
    <text evidence="2">Belongs to the protein kinase superfamily. CAMK Ser/Thr protein kinase family.</text>
</comment>
<evidence type="ECO:0000256" key="1">
    <source>
        <dbReference type="ARBA" id="ARBA00004251"/>
    </source>
</evidence>
<dbReference type="PANTHER" id="PTHR24416">
    <property type="entry name" value="TYROSINE-PROTEIN KINASE RECEPTOR"/>
    <property type="match status" value="1"/>
</dbReference>
<keyword evidence="10" id="KW-0067">ATP-binding</keyword>
<accession>A0ABM3G841</accession>
<evidence type="ECO:0000256" key="8">
    <source>
        <dbReference type="ARBA" id="ARBA00022741"/>
    </source>
</evidence>
<dbReference type="InterPro" id="IPR003961">
    <property type="entry name" value="FN3_dom"/>
</dbReference>
<feature type="domain" description="Fibronectin type-III" evidence="22">
    <location>
        <begin position="652"/>
        <end position="749"/>
    </location>
</feature>
<dbReference type="Gene3D" id="2.60.40.10">
    <property type="entry name" value="Immunoglobulins"/>
    <property type="match status" value="4"/>
</dbReference>
<evidence type="ECO:0000256" key="11">
    <source>
        <dbReference type="ARBA" id="ARBA00022989"/>
    </source>
</evidence>
<protein>
    <recommendedName>
        <fullName evidence="3">receptor protein-tyrosine kinase</fullName>
        <ecNumber evidence="3">2.7.10.1</ecNumber>
    </recommendedName>
</protein>
<evidence type="ECO:0000256" key="15">
    <source>
        <dbReference type="ARBA" id="ARBA00023170"/>
    </source>
</evidence>
<dbReference type="Pfam" id="PF00041">
    <property type="entry name" value="fn3"/>
    <property type="match status" value="1"/>
</dbReference>
<keyword evidence="14" id="KW-1015">Disulfide bond</keyword>
<dbReference type="Gene3D" id="3.30.200.20">
    <property type="entry name" value="Phosphorylase Kinase, domain 1"/>
    <property type="match status" value="1"/>
</dbReference>
<keyword evidence="8" id="KW-0547">Nucleotide-binding</keyword>
<dbReference type="InterPro" id="IPR007110">
    <property type="entry name" value="Ig-like_dom"/>
</dbReference>
<evidence type="ECO:0000256" key="5">
    <source>
        <dbReference type="ARBA" id="ARBA00022679"/>
    </source>
</evidence>
<keyword evidence="9" id="KW-0418">Kinase</keyword>
<dbReference type="Pfam" id="PF07679">
    <property type="entry name" value="I-set"/>
    <property type="match status" value="1"/>
</dbReference>
<keyword evidence="17" id="KW-0393">Immunoglobulin domain</keyword>
<evidence type="ECO:0000256" key="4">
    <source>
        <dbReference type="ARBA" id="ARBA00022553"/>
    </source>
</evidence>
<dbReference type="Pfam" id="PF07714">
    <property type="entry name" value="PK_Tyr_Ser-Thr"/>
    <property type="match status" value="1"/>
</dbReference>
<keyword evidence="13" id="KW-0829">Tyrosine-protein kinase</keyword>
<evidence type="ECO:0000256" key="18">
    <source>
        <dbReference type="SAM" id="MobiDB-lite"/>
    </source>
</evidence>
<evidence type="ECO:0000256" key="7">
    <source>
        <dbReference type="ARBA" id="ARBA00022737"/>
    </source>
</evidence>
<dbReference type="Gene3D" id="1.10.510.10">
    <property type="entry name" value="Transferase(Phosphotransferase) domain 1"/>
    <property type="match status" value="1"/>
</dbReference>
<keyword evidence="23" id="KW-1185">Reference proteome</keyword>
<dbReference type="PROSITE" id="PS00240">
    <property type="entry name" value="RECEPTOR_TYR_KIN_III"/>
    <property type="match status" value="1"/>
</dbReference>
<evidence type="ECO:0000259" key="22">
    <source>
        <dbReference type="PROSITE" id="PS50853"/>
    </source>
</evidence>
<dbReference type="InterPro" id="IPR013098">
    <property type="entry name" value="Ig_I-set"/>
</dbReference>
<name>A0ABM3G841_NEOLC</name>
<dbReference type="InterPro" id="IPR013783">
    <property type="entry name" value="Ig-like_fold"/>
</dbReference>
<comment type="subcellular location">
    <subcellularLocation>
        <location evidence="1">Cell membrane</location>
        <topology evidence="1">Single-pass type I membrane protein</topology>
    </subcellularLocation>
</comment>
<keyword evidence="6" id="KW-0812">Transmembrane</keyword>
<feature type="domain" description="Ig-like" evidence="21">
    <location>
        <begin position="40"/>
        <end position="135"/>
    </location>
</feature>
<reference evidence="24" key="1">
    <citation type="submission" date="2025-08" db="UniProtKB">
        <authorList>
            <consortium name="RefSeq"/>
        </authorList>
    </citation>
    <scope>IDENTIFICATION</scope>
    <source>
        <tissue evidence="24">Thorax and Abdomen</tissue>
    </source>
</reference>
<dbReference type="InterPro" id="IPR001824">
    <property type="entry name" value="Tyr_kinase_rcpt_3_CS"/>
</dbReference>
<dbReference type="InterPro" id="IPR001245">
    <property type="entry name" value="Ser-Thr/Tyr_kinase_cat_dom"/>
</dbReference>
<gene>
    <name evidence="24" type="primary">LOC107226065</name>
</gene>
<evidence type="ECO:0000313" key="23">
    <source>
        <dbReference type="Proteomes" id="UP000829291"/>
    </source>
</evidence>
<dbReference type="CDD" id="cd00192">
    <property type="entry name" value="PTKc"/>
    <property type="match status" value="1"/>
</dbReference>
<dbReference type="GeneID" id="107226065"/>
<feature type="chain" id="PRO_5047278775" description="receptor protein-tyrosine kinase" evidence="19">
    <location>
        <begin position="22"/>
        <end position="1230"/>
    </location>
</feature>
<sequence length="1230" mass="140926">MKKNDLTLVLIGHLMSFSCIAVTVDSAQPFTAKESAVRSPNVSRNDYEVWVEENKPATLFCAVEGNSLKNFKWLRKVDATLTWKEVNISNALKINETYAAVTFDVANVTSEDNGTLYKCSAEDDGRNVENTLHITTFKEQESYQNIQAVGPDRIYLRIDRMNFITQYQYELFLPSESIIHYKEIGTREWQHAMSLTNHDIPSYHVITGLKNDTAYQIRNVITPDSQSLGTVVQYKWVTTLKQALEYLPIITIANVSSSTITIRWKAPPPELEGYISFYNVSIRKYQNETPSEVKVCSRSQSKELSYVFNITQKGRNYFEVTACSVDSCEDRFRSTLNLVVITLVVNPKYLKNSYQLWVEENTPVTLLCDLALFPLKNFKWLKKSPGSLIWNEVNVSSSSLIKENVDRTLDIANVTSQDNGTLFKWSGEVNEQHVQRTMLIVTYGEKESYKNFRAVGSDRIYLRLDRVDFIIADPTLVCWSCSYVIDYKENGTNQWQYAVNQSFFDVRGYYVMNGLKPDTAYQIRNKIIDPVENSTTVFQYKWTRTLKQDIEYVPNVSILKVTSYTVTIEWTAPSTELEGYISLYNASIRMSGRNGKHYMSQTKELRYTFNGLTPTLDYDLHVSACSIDACRHVYASVTLKQVRTESEDSVNPDFVPIVFVNASTNYSILISWTEPQDSYVGPNIHYYHLVLSTSYGMNRSIYVNGTTNSLTIGNLLQYAEYKFYLAACGRYRMNRGPWSDPVKAVIPGALDTQNIGCLSQMRVWRIVLALILLIVTGTLVVRKLRKKALKRKLIRARLSNFNDGNEMILNPSVAVNDQAELLHYENKYEFPRSLLKLGDILESGTFNVVRKGQAKTIRSHEAVTTVAVKTVRATASLDCKTALLRELRILCYIGNHLNLVNLLGACTKNLQYSQICVIVEFCRFGNIRDYLLRHRRDFVNQLGSDTGEIRDRNPLVDTIDANDRGSENKSQCNDNEDAEGCSDNNDPKCTSVGVDVVTEAEIAEPKLQFKYPGDYTETVTDPIRTQDLVCWAWQISRGMQYLSAKKVLHGDLAARNILLSDNNVVKICDFGLSKSLREEQNFANNERGPPPVKWMAIESLRDRVFSTKSDVWSYGVVLWELFSLADTPYHGIRPENMYQTLIEGYRMERPKYAPQILYDMMLHCWKEEPSERPSFESLIWKISEMVDEHVKLYYLDLGNSYTEMYADAWRRERETVIKGEESVSHDETQL</sequence>
<feature type="domain" description="Ig-like" evidence="21">
    <location>
        <begin position="347"/>
        <end position="422"/>
    </location>
</feature>
<evidence type="ECO:0000256" key="14">
    <source>
        <dbReference type="ARBA" id="ARBA00023157"/>
    </source>
</evidence>
<dbReference type="InterPro" id="IPR000719">
    <property type="entry name" value="Prot_kinase_dom"/>
</dbReference>
<keyword evidence="12" id="KW-0472">Membrane</keyword>
<dbReference type="PROSITE" id="PS50835">
    <property type="entry name" value="IG_LIKE"/>
    <property type="match status" value="2"/>
</dbReference>
<evidence type="ECO:0000256" key="6">
    <source>
        <dbReference type="ARBA" id="ARBA00022692"/>
    </source>
</evidence>
<evidence type="ECO:0000259" key="20">
    <source>
        <dbReference type="PROSITE" id="PS50011"/>
    </source>
</evidence>
<evidence type="ECO:0000259" key="21">
    <source>
        <dbReference type="PROSITE" id="PS50835"/>
    </source>
</evidence>
<evidence type="ECO:0000256" key="9">
    <source>
        <dbReference type="ARBA" id="ARBA00022777"/>
    </source>
</evidence>
<dbReference type="RefSeq" id="XP_046596441.1">
    <property type="nucleotide sequence ID" value="XM_046740485.1"/>
</dbReference>
<dbReference type="InterPro" id="IPR050122">
    <property type="entry name" value="RTK"/>
</dbReference>
<dbReference type="InterPro" id="IPR003599">
    <property type="entry name" value="Ig_sub"/>
</dbReference>
<keyword evidence="7" id="KW-0677">Repeat</keyword>
<dbReference type="EC" id="2.7.10.1" evidence="3"/>
<dbReference type="InterPro" id="IPR036116">
    <property type="entry name" value="FN3_sf"/>
</dbReference>
<dbReference type="SMART" id="SM00060">
    <property type="entry name" value="FN3"/>
    <property type="match status" value="3"/>
</dbReference>
<dbReference type="PROSITE" id="PS51257">
    <property type="entry name" value="PROKAR_LIPOPROTEIN"/>
    <property type="match status" value="1"/>
</dbReference>
<feature type="domain" description="Fibronectin type-III" evidence="22">
    <location>
        <begin position="552"/>
        <end position="647"/>
    </location>
</feature>
<keyword evidence="4" id="KW-0597">Phosphoprotein</keyword>
<dbReference type="PANTHER" id="PTHR24416:SF600">
    <property type="entry name" value="PDGF- AND VEGF-RECEPTOR RELATED, ISOFORM J"/>
    <property type="match status" value="1"/>
</dbReference>
<evidence type="ECO:0000256" key="3">
    <source>
        <dbReference type="ARBA" id="ARBA00011902"/>
    </source>
</evidence>
<keyword evidence="15" id="KW-0675">Receptor</keyword>
<dbReference type="Proteomes" id="UP000829291">
    <property type="component" value="Chromosome 5"/>
</dbReference>
<keyword evidence="16" id="KW-0325">Glycoprotein</keyword>
<keyword evidence="5" id="KW-0808">Transferase</keyword>
<evidence type="ECO:0000256" key="13">
    <source>
        <dbReference type="ARBA" id="ARBA00023137"/>
    </source>
</evidence>
<evidence type="ECO:0000256" key="19">
    <source>
        <dbReference type="SAM" id="SignalP"/>
    </source>
</evidence>
<feature type="signal peptide" evidence="19">
    <location>
        <begin position="1"/>
        <end position="21"/>
    </location>
</feature>
<dbReference type="PROSITE" id="PS50011">
    <property type="entry name" value="PROTEIN_KINASE_DOM"/>
    <property type="match status" value="1"/>
</dbReference>
<dbReference type="PROSITE" id="PS00109">
    <property type="entry name" value="PROTEIN_KINASE_TYR"/>
    <property type="match status" value="1"/>
</dbReference>
<dbReference type="CDD" id="cd00063">
    <property type="entry name" value="FN3"/>
    <property type="match status" value="2"/>
</dbReference>
<dbReference type="PROSITE" id="PS50853">
    <property type="entry name" value="FN3"/>
    <property type="match status" value="2"/>
</dbReference>
<dbReference type="SUPFAM" id="SSF49265">
    <property type="entry name" value="Fibronectin type III"/>
    <property type="match status" value="3"/>
</dbReference>
<dbReference type="SUPFAM" id="SSF48726">
    <property type="entry name" value="Immunoglobulin"/>
    <property type="match status" value="2"/>
</dbReference>
<dbReference type="SMART" id="SM00409">
    <property type="entry name" value="IG"/>
    <property type="match status" value="2"/>
</dbReference>
<evidence type="ECO:0000256" key="12">
    <source>
        <dbReference type="ARBA" id="ARBA00023136"/>
    </source>
</evidence>